<dbReference type="PROSITE" id="PS00061">
    <property type="entry name" value="ADH_SHORT"/>
    <property type="match status" value="1"/>
</dbReference>
<gene>
    <name evidence="3" type="ORF">A6M23_10100</name>
</gene>
<evidence type="ECO:0000256" key="2">
    <source>
        <dbReference type="ARBA" id="ARBA00023002"/>
    </source>
</evidence>
<reference evidence="3" key="1">
    <citation type="journal article" date="2016" name="Int. J. Mol. Sci.">
        <title>Comparative genomics of the extreme acidophile Acidithiobacillus thiooxidans reveals intraspecific divergence and niche adaptation.</title>
        <authorList>
            <person name="Zhang X."/>
            <person name="Feng X."/>
            <person name="Tao J."/>
            <person name="Ma L."/>
            <person name="Xiao Y."/>
            <person name="Liang Y."/>
            <person name="Liu X."/>
            <person name="Yin H."/>
        </authorList>
    </citation>
    <scope>NUCLEOTIDE SEQUENCE [LARGE SCALE GENOMIC DNA]</scope>
    <source>
        <strain evidence="3">DXS-W</strain>
    </source>
</reference>
<dbReference type="Pfam" id="PF13561">
    <property type="entry name" value="adh_short_C2"/>
    <property type="match status" value="1"/>
</dbReference>
<dbReference type="OrthoDB" id="5297857at2"/>
<organism evidence="3 4">
    <name type="scientific">Acidithiobacillus thiooxidans</name>
    <name type="common">Thiobacillus thiooxidans</name>
    <dbReference type="NCBI Taxonomy" id="930"/>
    <lineage>
        <taxon>Bacteria</taxon>
        <taxon>Pseudomonadati</taxon>
        <taxon>Pseudomonadota</taxon>
        <taxon>Acidithiobacillia</taxon>
        <taxon>Acidithiobacillales</taxon>
        <taxon>Acidithiobacillaceae</taxon>
        <taxon>Acidithiobacillus</taxon>
    </lineage>
</organism>
<dbReference type="RefSeq" id="WP_065973812.1">
    <property type="nucleotide sequence ID" value="NZ_LWRY01000112.1"/>
</dbReference>
<proteinExistence type="inferred from homology"/>
<dbReference type="FunFam" id="3.40.50.720:FF:000084">
    <property type="entry name" value="Short-chain dehydrogenase reductase"/>
    <property type="match status" value="1"/>
</dbReference>
<dbReference type="InterPro" id="IPR020904">
    <property type="entry name" value="Sc_DH/Rdtase_CS"/>
</dbReference>
<dbReference type="InterPro" id="IPR002347">
    <property type="entry name" value="SDR_fam"/>
</dbReference>
<evidence type="ECO:0000313" key="4">
    <source>
        <dbReference type="Proteomes" id="UP000095008"/>
    </source>
</evidence>
<dbReference type="PRINTS" id="PR00080">
    <property type="entry name" value="SDRFAMILY"/>
</dbReference>
<dbReference type="Gene3D" id="3.40.50.720">
    <property type="entry name" value="NAD(P)-binding Rossmann-like Domain"/>
    <property type="match status" value="1"/>
</dbReference>
<dbReference type="Proteomes" id="UP000095008">
    <property type="component" value="Unassembled WGS sequence"/>
</dbReference>
<comment type="caution">
    <text evidence="3">The sequence shown here is derived from an EMBL/GenBank/DDBJ whole genome shotgun (WGS) entry which is preliminary data.</text>
</comment>
<evidence type="ECO:0000256" key="1">
    <source>
        <dbReference type="ARBA" id="ARBA00006484"/>
    </source>
</evidence>
<dbReference type="AlphaFoldDB" id="A0A1C2JF20"/>
<dbReference type="PRINTS" id="PR00081">
    <property type="entry name" value="GDHRDH"/>
</dbReference>
<keyword evidence="4" id="KW-1185">Reference proteome</keyword>
<evidence type="ECO:0000313" key="3">
    <source>
        <dbReference type="EMBL" id="OCX72308.1"/>
    </source>
</evidence>
<dbReference type="GO" id="GO:0016491">
    <property type="term" value="F:oxidoreductase activity"/>
    <property type="evidence" value="ECO:0007669"/>
    <property type="project" value="UniProtKB-KW"/>
</dbReference>
<dbReference type="PANTHER" id="PTHR43639:SF1">
    <property type="entry name" value="SHORT-CHAIN DEHYDROGENASE_REDUCTASE FAMILY PROTEIN"/>
    <property type="match status" value="1"/>
</dbReference>
<comment type="similarity">
    <text evidence="1">Belongs to the short-chain dehydrogenases/reductases (SDR) family.</text>
</comment>
<dbReference type="SUPFAM" id="SSF51735">
    <property type="entry name" value="NAD(P)-binding Rossmann-fold domains"/>
    <property type="match status" value="1"/>
</dbReference>
<accession>A0A1C2JF20</accession>
<dbReference type="PANTHER" id="PTHR43639">
    <property type="entry name" value="OXIDOREDUCTASE, SHORT-CHAIN DEHYDROGENASE/REDUCTASE FAMILY (AFU_ORTHOLOGUE AFUA_5G02870)"/>
    <property type="match status" value="1"/>
</dbReference>
<dbReference type="EMBL" id="LWRY01000112">
    <property type="protein sequence ID" value="OCX72308.1"/>
    <property type="molecule type" value="Genomic_DNA"/>
</dbReference>
<name>A0A1C2JF20_ACITH</name>
<sequence>MTDRTRVALVTGASSGIGLAIAQRLTQAGYRVALHSRASSAAGLQAAATLAGAHYFQADLLDEAARRELIHQVVAHYGRLDVLVNNAGASSVIAHDDLWAATPDIWHRLYELHVVAPWQLIALSEPYLRAASTDEQPASVLNISSHAGVRPKGASIPYAASKAALNHVTRLLAKTLGPCIRVNAIAPGLVDTPLTENWGDIRARWIREAPMRRSASPKDIADVALMLTESTYLTGEVMMVDGGMNLL</sequence>
<dbReference type="CDD" id="cd05233">
    <property type="entry name" value="SDR_c"/>
    <property type="match status" value="1"/>
</dbReference>
<protein>
    <submittedName>
        <fullName evidence="3">Short-chain dehydrogenase</fullName>
    </submittedName>
</protein>
<dbReference type="InterPro" id="IPR036291">
    <property type="entry name" value="NAD(P)-bd_dom_sf"/>
</dbReference>
<keyword evidence="2" id="KW-0560">Oxidoreductase</keyword>